<gene>
    <name evidence="18" type="ORF">L873DRAFT_1667395</name>
</gene>
<dbReference type="Pfam" id="PF04757">
    <property type="entry name" value="Pex2_Pex12"/>
    <property type="match status" value="1"/>
</dbReference>
<dbReference type="InterPro" id="IPR027370">
    <property type="entry name" value="Znf-RING_euk"/>
</dbReference>
<sequence length="416" mass="47476">MEFMSNVSSGLDESKPSLFELISENQLRDLLEPSVRYVLAIVTQRHPRYLIHIFNHFDEAYALLMLLIERHYIRRWGGSFTENFYGIKRERVIAKELPRASKAAPDILASSTKLRRLDVWKSLFIIVGVPYLKRKLDDAYEIHAGGAAANLFGAGYRGGDEPDENASPREKIIFQLKRLLRKIYPTINAAYYFSTLAFNLAYLFDKSQYHTPFHWLVKIRMRRLTEADHRAFEAASRTLPRPGSTPLTPTSLLSATALTRLILPRILDSLKILLPTSIFFLKFLEWWHASDFARQLSAKTAASIELPPPTIVPPPSKEEEEVHDEDYYMHSRSNNNSGELERQGRKLVPLPEDSGVCPICLEELTNPTALQTGYVFCYPCIFRWVQDGQEDPAKGYCPITGVKLLGGTEGLRRIMV</sequence>
<dbReference type="PIRSF" id="PIRSF038074">
    <property type="entry name" value="Peroxisome_assembly_p12"/>
    <property type="match status" value="1"/>
</dbReference>
<comment type="pathway">
    <text evidence="2">Protein modification; protein ubiquitination.</text>
</comment>
<keyword evidence="13" id="KW-0576">Peroxisome</keyword>
<name>A0A3N4K0S7_9PEZI</name>
<dbReference type="InterPro" id="IPR013083">
    <property type="entry name" value="Znf_RING/FYVE/PHD"/>
</dbReference>
<reference evidence="18 19" key="1">
    <citation type="journal article" date="2018" name="Nat. Ecol. Evol.">
        <title>Pezizomycetes genomes reveal the molecular basis of ectomycorrhizal truffle lifestyle.</title>
        <authorList>
            <person name="Murat C."/>
            <person name="Payen T."/>
            <person name="Noel B."/>
            <person name="Kuo A."/>
            <person name="Morin E."/>
            <person name="Chen J."/>
            <person name="Kohler A."/>
            <person name="Krizsan K."/>
            <person name="Balestrini R."/>
            <person name="Da Silva C."/>
            <person name="Montanini B."/>
            <person name="Hainaut M."/>
            <person name="Levati E."/>
            <person name="Barry K.W."/>
            <person name="Belfiori B."/>
            <person name="Cichocki N."/>
            <person name="Clum A."/>
            <person name="Dockter R.B."/>
            <person name="Fauchery L."/>
            <person name="Guy J."/>
            <person name="Iotti M."/>
            <person name="Le Tacon F."/>
            <person name="Lindquist E.A."/>
            <person name="Lipzen A."/>
            <person name="Malagnac F."/>
            <person name="Mello A."/>
            <person name="Molinier V."/>
            <person name="Miyauchi S."/>
            <person name="Poulain J."/>
            <person name="Riccioni C."/>
            <person name="Rubini A."/>
            <person name="Sitrit Y."/>
            <person name="Splivallo R."/>
            <person name="Traeger S."/>
            <person name="Wang M."/>
            <person name="Zifcakova L."/>
            <person name="Wipf D."/>
            <person name="Zambonelli A."/>
            <person name="Paolocci F."/>
            <person name="Nowrousian M."/>
            <person name="Ottonello S."/>
            <person name="Baldrian P."/>
            <person name="Spatafora J.W."/>
            <person name="Henrissat B."/>
            <person name="Nagy L.G."/>
            <person name="Aury J.M."/>
            <person name="Wincker P."/>
            <person name="Grigoriev I.V."/>
            <person name="Bonfante P."/>
            <person name="Martin F.M."/>
        </authorList>
    </citation>
    <scope>NUCLEOTIDE SEQUENCE [LARGE SCALE GENOMIC DNA]</scope>
    <source>
        <strain evidence="18 19">120613-1</strain>
    </source>
</reference>
<dbReference type="PANTHER" id="PTHR12888:SF0">
    <property type="entry name" value="PEROXISOME ASSEMBLY PROTEIN 12"/>
    <property type="match status" value="1"/>
</dbReference>
<evidence type="ECO:0000256" key="9">
    <source>
        <dbReference type="ARBA" id="ARBA00022833"/>
    </source>
</evidence>
<evidence type="ECO:0000256" key="15">
    <source>
        <dbReference type="ARBA" id="ARBA00034505"/>
    </source>
</evidence>
<comment type="subcellular location">
    <subcellularLocation>
        <location evidence="1">Peroxisome membrane</location>
        <topology evidence="1">Multi-pass membrane protein</topology>
    </subcellularLocation>
</comment>
<dbReference type="GO" id="GO:0008270">
    <property type="term" value="F:zinc ion binding"/>
    <property type="evidence" value="ECO:0007669"/>
    <property type="project" value="UniProtKB-KW"/>
</dbReference>
<comment type="subunit">
    <text evidence="15">Component of the PEX2-PEX10-PEX12 retrotranslocation channel, composed of PEX2, PEX10 and PEX12.</text>
</comment>
<evidence type="ECO:0000256" key="4">
    <source>
        <dbReference type="ARBA" id="ARBA00018980"/>
    </source>
</evidence>
<evidence type="ECO:0000256" key="2">
    <source>
        <dbReference type="ARBA" id="ARBA00004906"/>
    </source>
</evidence>
<keyword evidence="9" id="KW-0862">Zinc</keyword>
<evidence type="ECO:0000256" key="8">
    <source>
        <dbReference type="ARBA" id="ARBA00022771"/>
    </source>
</evidence>
<dbReference type="STRING" id="1336337.A0A3N4K0S7"/>
<dbReference type="InterPro" id="IPR017375">
    <property type="entry name" value="PEX12"/>
</dbReference>
<dbReference type="GO" id="GO:0005778">
    <property type="term" value="C:peroxisomal membrane"/>
    <property type="evidence" value="ECO:0007669"/>
    <property type="project" value="UniProtKB-SubCell"/>
</dbReference>
<evidence type="ECO:0000256" key="1">
    <source>
        <dbReference type="ARBA" id="ARBA00004585"/>
    </source>
</evidence>
<evidence type="ECO:0000313" key="19">
    <source>
        <dbReference type="Proteomes" id="UP000276215"/>
    </source>
</evidence>
<dbReference type="SUPFAM" id="SSF57850">
    <property type="entry name" value="RING/U-box"/>
    <property type="match status" value="1"/>
</dbReference>
<dbReference type="GO" id="GO:1990429">
    <property type="term" value="C:peroxisomal importomer complex"/>
    <property type="evidence" value="ECO:0007669"/>
    <property type="project" value="TreeGrafter"/>
</dbReference>
<dbReference type="OrthoDB" id="107372at2759"/>
<dbReference type="Gene3D" id="3.30.40.10">
    <property type="entry name" value="Zinc/RING finger domain, C3HC4 (zinc finger)"/>
    <property type="match status" value="1"/>
</dbReference>
<dbReference type="Pfam" id="PF13445">
    <property type="entry name" value="zf-RING_UBOX"/>
    <property type="match status" value="1"/>
</dbReference>
<evidence type="ECO:0000256" key="13">
    <source>
        <dbReference type="ARBA" id="ARBA00023140"/>
    </source>
</evidence>
<dbReference type="InterPro" id="IPR006845">
    <property type="entry name" value="Pex_N"/>
</dbReference>
<accession>A0A3N4K0S7</accession>
<dbReference type="PROSITE" id="PS50089">
    <property type="entry name" value="ZF_RING_2"/>
    <property type="match status" value="1"/>
</dbReference>
<keyword evidence="12" id="KW-0472">Membrane</keyword>
<dbReference type="GO" id="GO:0006513">
    <property type="term" value="P:protein monoubiquitination"/>
    <property type="evidence" value="ECO:0007669"/>
    <property type="project" value="TreeGrafter"/>
</dbReference>
<evidence type="ECO:0000256" key="16">
    <source>
        <dbReference type="PROSITE-ProRule" id="PRU00175"/>
    </source>
</evidence>
<feature type="domain" description="RING-type" evidence="17">
    <location>
        <begin position="357"/>
        <end position="399"/>
    </location>
</feature>
<keyword evidence="5" id="KW-0813">Transport</keyword>
<evidence type="ECO:0000256" key="7">
    <source>
        <dbReference type="ARBA" id="ARBA00022723"/>
    </source>
</evidence>
<evidence type="ECO:0000256" key="11">
    <source>
        <dbReference type="ARBA" id="ARBA00022989"/>
    </source>
</evidence>
<dbReference type="PANTHER" id="PTHR12888">
    <property type="entry name" value="PEROXISOME ASSEMBLY PROTEIN 12 PEROXIN-12"/>
    <property type="match status" value="1"/>
</dbReference>
<keyword evidence="11" id="KW-1133">Transmembrane helix</keyword>
<proteinExistence type="inferred from homology"/>
<evidence type="ECO:0000256" key="5">
    <source>
        <dbReference type="ARBA" id="ARBA00022448"/>
    </source>
</evidence>
<evidence type="ECO:0000313" key="18">
    <source>
        <dbReference type="EMBL" id="RPB04216.1"/>
    </source>
</evidence>
<dbReference type="GO" id="GO:0016562">
    <property type="term" value="P:protein import into peroxisome matrix, receptor recycling"/>
    <property type="evidence" value="ECO:0007669"/>
    <property type="project" value="UniProtKB-ARBA"/>
</dbReference>
<evidence type="ECO:0000256" key="10">
    <source>
        <dbReference type="ARBA" id="ARBA00022927"/>
    </source>
</evidence>
<evidence type="ECO:0000256" key="6">
    <source>
        <dbReference type="ARBA" id="ARBA00022692"/>
    </source>
</evidence>
<keyword evidence="8 16" id="KW-0863">Zinc-finger</keyword>
<protein>
    <recommendedName>
        <fullName evidence="4">Peroxisome assembly protein 12</fullName>
    </recommendedName>
    <alternativeName>
        <fullName evidence="14">Peroxin-12</fullName>
    </alternativeName>
</protein>
<evidence type="ECO:0000256" key="14">
    <source>
        <dbReference type="ARBA" id="ARBA00029692"/>
    </source>
</evidence>
<dbReference type="CDD" id="cd16451">
    <property type="entry name" value="mRING_PEX12"/>
    <property type="match status" value="1"/>
</dbReference>
<evidence type="ECO:0000256" key="12">
    <source>
        <dbReference type="ARBA" id="ARBA00023136"/>
    </source>
</evidence>
<keyword evidence="7" id="KW-0479">Metal-binding</keyword>
<comment type="similarity">
    <text evidence="3">Belongs to the pex2/pex10/pex12 family.</text>
</comment>
<dbReference type="Proteomes" id="UP000276215">
    <property type="component" value="Unassembled WGS sequence"/>
</dbReference>
<dbReference type="EMBL" id="ML120359">
    <property type="protein sequence ID" value="RPB04216.1"/>
    <property type="molecule type" value="Genomic_DNA"/>
</dbReference>
<dbReference type="AlphaFoldDB" id="A0A3N4K0S7"/>
<keyword evidence="10" id="KW-0653">Protein transport</keyword>
<organism evidence="18 19">
    <name type="scientific">Choiromyces venosus 120613-1</name>
    <dbReference type="NCBI Taxonomy" id="1336337"/>
    <lineage>
        <taxon>Eukaryota</taxon>
        <taxon>Fungi</taxon>
        <taxon>Dikarya</taxon>
        <taxon>Ascomycota</taxon>
        <taxon>Pezizomycotina</taxon>
        <taxon>Pezizomycetes</taxon>
        <taxon>Pezizales</taxon>
        <taxon>Tuberaceae</taxon>
        <taxon>Choiromyces</taxon>
    </lineage>
</organism>
<dbReference type="GO" id="GO:0004842">
    <property type="term" value="F:ubiquitin-protein transferase activity"/>
    <property type="evidence" value="ECO:0007669"/>
    <property type="project" value="TreeGrafter"/>
</dbReference>
<evidence type="ECO:0000259" key="17">
    <source>
        <dbReference type="PROSITE" id="PS50089"/>
    </source>
</evidence>
<dbReference type="InterPro" id="IPR001841">
    <property type="entry name" value="Znf_RING"/>
</dbReference>
<keyword evidence="6" id="KW-0812">Transmembrane</keyword>
<keyword evidence="19" id="KW-1185">Reference proteome</keyword>
<evidence type="ECO:0000256" key="3">
    <source>
        <dbReference type="ARBA" id="ARBA00008704"/>
    </source>
</evidence>
<dbReference type="SMART" id="SM00184">
    <property type="entry name" value="RING"/>
    <property type="match status" value="1"/>
</dbReference>